<feature type="signal peptide" evidence="7">
    <location>
        <begin position="1"/>
        <end position="23"/>
    </location>
</feature>
<evidence type="ECO:0000313" key="8">
    <source>
        <dbReference type="EMBL" id="RIY36720.1"/>
    </source>
</evidence>
<dbReference type="PANTHER" id="PTHR30429:SF0">
    <property type="entry name" value="METHIONINE-BINDING LIPOPROTEIN METQ"/>
    <property type="match status" value="1"/>
</dbReference>
<comment type="similarity">
    <text evidence="6">Belongs to the nlpA lipoprotein family.</text>
</comment>
<evidence type="ECO:0000256" key="3">
    <source>
        <dbReference type="ARBA" id="ARBA00023136"/>
    </source>
</evidence>
<dbReference type="GO" id="GO:0016020">
    <property type="term" value="C:membrane"/>
    <property type="evidence" value="ECO:0007669"/>
    <property type="project" value="UniProtKB-SubCell"/>
</dbReference>
<evidence type="ECO:0000256" key="5">
    <source>
        <dbReference type="ARBA" id="ARBA00023288"/>
    </source>
</evidence>
<keyword evidence="9" id="KW-1185">Reference proteome</keyword>
<dbReference type="Gene3D" id="3.40.190.10">
    <property type="entry name" value="Periplasmic binding protein-like II"/>
    <property type="match status" value="2"/>
</dbReference>
<dbReference type="PANTHER" id="PTHR30429">
    <property type="entry name" value="D-METHIONINE-BINDING LIPOPROTEIN METQ"/>
    <property type="match status" value="1"/>
</dbReference>
<dbReference type="Proteomes" id="UP000265916">
    <property type="component" value="Unassembled WGS sequence"/>
</dbReference>
<evidence type="ECO:0000313" key="9">
    <source>
        <dbReference type="Proteomes" id="UP000265916"/>
    </source>
</evidence>
<keyword evidence="5 6" id="KW-0449">Lipoprotein</keyword>
<dbReference type="CDD" id="cd13597">
    <property type="entry name" value="PBP2_lipoprotein_Tp32"/>
    <property type="match status" value="1"/>
</dbReference>
<dbReference type="RefSeq" id="WP_119531882.1">
    <property type="nucleotide sequence ID" value="NZ_JBHSSP010000041.1"/>
</dbReference>
<evidence type="ECO:0000256" key="4">
    <source>
        <dbReference type="ARBA" id="ARBA00023139"/>
    </source>
</evidence>
<keyword evidence="3" id="KW-0472">Membrane</keyword>
<dbReference type="AlphaFoldDB" id="A0A3A1YI54"/>
<evidence type="ECO:0000256" key="7">
    <source>
        <dbReference type="SAM" id="SignalP"/>
    </source>
</evidence>
<comment type="subcellular location">
    <subcellularLocation>
        <location evidence="1">Membrane</location>
        <topology evidence="1">Lipid-anchor</topology>
    </subcellularLocation>
</comment>
<dbReference type="InterPro" id="IPR004872">
    <property type="entry name" value="Lipoprotein_NlpA"/>
</dbReference>
<proteinExistence type="inferred from homology"/>
<comment type="caution">
    <text evidence="8">The sequence shown here is derived from an EMBL/GenBank/DDBJ whole genome shotgun (WGS) entry which is preliminary data.</text>
</comment>
<protein>
    <recommendedName>
        <fullName evidence="6">Lipoprotein</fullName>
    </recommendedName>
</protein>
<dbReference type="EMBL" id="NRJG01000104">
    <property type="protein sequence ID" value="RIY36720.1"/>
    <property type="molecule type" value="Genomic_DNA"/>
</dbReference>
<sequence>MKFNKALFATATLAFGTLTSAFANQTLVVAASPVPHAEILRFVQPYLKEQGIDLKIKEFTDYVLPNKVVSSGEADANFFQHQPYLDVYNAQYKTDIIGGFGVHIEPFGIYSTKLKAITDVKKGASVIVPNDPSNEGRALLLLQTAGLIELKDPTNILATERDIAKNPYKLKITPVEAANIPRVYKSADIGLINANYALQAGLNPSKDALVVEQTGPYVNFIAYRKVNANDPRIKALEAALNRKEVYDFIVQKYKGAVVPSFNPTKK</sequence>
<accession>A0A3A1YI54</accession>
<evidence type="ECO:0000256" key="6">
    <source>
        <dbReference type="PIRNR" id="PIRNR002854"/>
    </source>
</evidence>
<keyword evidence="4" id="KW-0564">Palmitate</keyword>
<organism evidence="8 9">
    <name type="scientific">Psittacicella hinzii</name>
    <dbReference type="NCBI Taxonomy" id="2028575"/>
    <lineage>
        <taxon>Bacteria</taxon>
        <taxon>Pseudomonadati</taxon>
        <taxon>Pseudomonadota</taxon>
        <taxon>Gammaproteobacteria</taxon>
        <taxon>Pasteurellales</taxon>
        <taxon>Psittacicellaceae</taxon>
        <taxon>Psittacicella</taxon>
    </lineage>
</organism>
<dbReference type="Pfam" id="PF03180">
    <property type="entry name" value="Lipoprotein_9"/>
    <property type="match status" value="1"/>
</dbReference>
<dbReference type="OrthoDB" id="9812878at2"/>
<gene>
    <name evidence="8" type="ORF">CKF58_05765</name>
</gene>
<reference evidence="8 9" key="1">
    <citation type="submission" date="2017-08" db="EMBL/GenBank/DDBJ databases">
        <title>Reclassification of Bisgaard taxon 37 and 44.</title>
        <authorList>
            <person name="Christensen H."/>
        </authorList>
    </citation>
    <scope>NUCLEOTIDE SEQUENCE [LARGE SCALE GENOMIC DNA]</scope>
    <source>
        <strain evidence="8 9">111</strain>
    </source>
</reference>
<dbReference type="SUPFAM" id="SSF53850">
    <property type="entry name" value="Periplasmic binding protein-like II"/>
    <property type="match status" value="1"/>
</dbReference>
<feature type="chain" id="PRO_5017368178" description="Lipoprotein" evidence="7">
    <location>
        <begin position="24"/>
        <end position="266"/>
    </location>
</feature>
<evidence type="ECO:0000256" key="1">
    <source>
        <dbReference type="ARBA" id="ARBA00004635"/>
    </source>
</evidence>
<keyword evidence="2 7" id="KW-0732">Signal</keyword>
<evidence type="ECO:0000256" key="2">
    <source>
        <dbReference type="ARBA" id="ARBA00022729"/>
    </source>
</evidence>
<dbReference type="PIRSF" id="PIRSF002854">
    <property type="entry name" value="MetQ"/>
    <property type="match status" value="1"/>
</dbReference>
<name>A0A3A1YI54_9GAMM</name>